<feature type="non-terminal residue" evidence="2">
    <location>
        <position position="1"/>
    </location>
</feature>
<accession>A0AAD6T9H3</accession>
<dbReference type="EMBL" id="JARJCM010000014">
    <property type="protein sequence ID" value="KAJ7041984.1"/>
    <property type="molecule type" value="Genomic_DNA"/>
</dbReference>
<protein>
    <submittedName>
        <fullName evidence="2">Uncharacterized protein</fullName>
    </submittedName>
</protein>
<evidence type="ECO:0000313" key="3">
    <source>
        <dbReference type="Proteomes" id="UP001218188"/>
    </source>
</evidence>
<keyword evidence="3" id="KW-1185">Reference proteome</keyword>
<name>A0AAD6T9H3_9AGAR</name>
<feature type="transmembrane region" description="Helical" evidence="1">
    <location>
        <begin position="12"/>
        <end position="32"/>
    </location>
</feature>
<gene>
    <name evidence="2" type="ORF">C8F04DRAFT_1077883</name>
</gene>
<feature type="transmembrane region" description="Helical" evidence="1">
    <location>
        <begin position="44"/>
        <end position="65"/>
    </location>
</feature>
<organism evidence="2 3">
    <name type="scientific">Mycena alexandri</name>
    <dbReference type="NCBI Taxonomy" id="1745969"/>
    <lineage>
        <taxon>Eukaryota</taxon>
        <taxon>Fungi</taxon>
        <taxon>Dikarya</taxon>
        <taxon>Basidiomycota</taxon>
        <taxon>Agaricomycotina</taxon>
        <taxon>Agaricomycetes</taxon>
        <taxon>Agaricomycetidae</taxon>
        <taxon>Agaricales</taxon>
        <taxon>Marasmiineae</taxon>
        <taxon>Mycenaceae</taxon>
        <taxon>Mycena</taxon>
    </lineage>
</organism>
<evidence type="ECO:0000256" key="1">
    <source>
        <dbReference type="SAM" id="Phobius"/>
    </source>
</evidence>
<reference evidence="2" key="1">
    <citation type="submission" date="2023-03" db="EMBL/GenBank/DDBJ databases">
        <title>Massive genome expansion in bonnet fungi (Mycena s.s.) driven by repeated elements and novel gene families across ecological guilds.</title>
        <authorList>
            <consortium name="Lawrence Berkeley National Laboratory"/>
            <person name="Harder C.B."/>
            <person name="Miyauchi S."/>
            <person name="Viragh M."/>
            <person name="Kuo A."/>
            <person name="Thoen E."/>
            <person name="Andreopoulos B."/>
            <person name="Lu D."/>
            <person name="Skrede I."/>
            <person name="Drula E."/>
            <person name="Henrissat B."/>
            <person name="Morin E."/>
            <person name="Kohler A."/>
            <person name="Barry K."/>
            <person name="LaButti K."/>
            <person name="Morin E."/>
            <person name="Salamov A."/>
            <person name="Lipzen A."/>
            <person name="Mereny Z."/>
            <person name="Hegedus B."/>
            <person name="Baldrian P."/>
            <person name="Stursova M."/>
            <person name="Weitz H."/>
            <person name="Taylor A."/>
            <person name="Grigoriev I.V."/>
            <person name="Nagy L.G."/>
            <person name="Martin F."/>
            <person name="Kauserud H."/>
        </authorList>
    </citation>
    <scope>NUCLEOTIDE SEQUENCE</scope>
    <source>
        <strain evidence="2">CBHHK200</strain>
    </source>
</reference>
<keyword evidence="1" id="KW-1133">Transmembrane helix</keyword>
<evidence type="ECO:0000313" key="2">
    <source>
        <dbReference type="EMBL" id="KAJ7041984.1"/>
    </source>
</evidence>
<dbReference type="AlphaFoldDB" id="A0AAD6T9H3"/>
<dbReference type="Proteomes" id="UP001218188">
    <property type="component" value="Unassembled WGS sequence"/>
</dbReference>
<keyword evidence="1" id="KW-0472">Membrane</keyword>
<keyword evidence="1" id="KW-0812">Transmembrane</keyword>
<comment type="caution">
    <text evidence="2">The sequence shown here is derived from an EMBL/GenBank/DDBJ whole genome shotgun (WGS) entry which is preliminary data.</text>
</comment>
<proteinExistence type="predicted"/>
<sequence>MDQWRFCALPRMFTATSTLYMFSFFFLLFPSLFPHKYSLRLPVFLLPIHVVCPHCPVVLLTSGIFNEFPFVARNMGILELDQSGCWQKRRRIDSSASKISRLYFKSS</sequence>